<gene>
    <name evidence="3" type="ORF">H9966_06910</name>
</gene>
<dbReference type="InterPro" id="IPR027931">
    <property type="entry name" value="DUF4595"/>
</dbReference>
<evidence type="ECO:0000313" key="3">
    <source>
        <dbReference type="EMBL" id="HIZ69591.1"/>
    </source>
</evidence>
<reference evidence="3" key="2">
    <citation type="submission" date="2021-04" db="EMBL/GenBank/DDBJ databases">
        <authorList>
            <person name="Gilroy R."/>
        </authorList>
    </citation>
    <scope>NUCLEOTIDE SEQUENCE</scope>
    <source>
        <strain evidence="3">ChiHecec3B27-8219</strain>
    </source>
</reference>
<dbReference type="Pfam" id="PF15283">
    <property type="entry name" value="DUF4595"/>
    <property type="match status" value="1"/>
</dbReference>
<proteinExistence type="predicted"/>
<reference evidence="3" key="1">
    <citation type="journal article" date="2021" name="PeerJ">
        <title>Extensive microbial diversity within the chicken gut microbiome revealed by metagenomics and culture.</title>
        <authorList>
            <person name="Gilroy R."/>
            <person name="Ravi A."/>
            <person name="Getino M."/>
            <person name="Pursley I."/>
            <person name="Horton D.L."/>
            <person name="Alikhan N.F."/>
            <person name="Baker D."/>
            <person name="Gharbi K."/>
            <person name="Hall N."/>
            <person name="Watson M."/>
            <person name="Adriaenssens E.M."/>
            <person name="Foster-Nyarko E."/>
            <person name="Jarju S."/>
            <person name="Secka A."/>
            <person name="Antonio M."/>
            <person name="Oren A."/>
            <person name="Chaudhuri R.R."/>
            <person name="La Ragione R."/>
            <person name="Hildebrand F."/>
            <person name="Pallen M.J."/>
        </authorList>
    </citation>
    <scope>NUCLEOTIDE SEQUENCE</scope>
    <source>
        <strain evidence="3">ChiHecec3B27-8219</strain>
    </source>
</reference>
<feature type="domain" description="DUF4595" evidence="2">
    <location>
        <begin position="72"/>
        <end position="243"/>
    </location>
</feature>
<dbReference type="AlphaFoldDB" id="A0A9D2JW75"/>
<dbReference type="Gene3D" id="2.40.160.190">
    <property type="match status" value="1"/>
</dbReference>
<evidence type="ECO:0000256" key="1">
    <source>
        <dbReference type="SAM" id="SignalP"/>
    </source>
</evidence>
<protein>
    <submittedName>
        <fullName evidence="3">DUF4595 domain-containing protein</fullName>
    </submittedName>
</protein>
<comment type="caution">
    <text evidence="3">The sequence shown here is derived from an EMBL/GenBank/DDBJ whole genome shotgun (WGS) entry which is preliminary data.</text>
</comment>
<organism evidence="3 4">
    <name type="scientific">Candidatus Prevotella avicola</name>
    <dbReference type="NCBI Taxonomy" id="2838738"/>
    <lineage>
        <taxon>Bacteria</taxon>
        <taxon>Pseudomonadati</taxon>
        <taxon>Bacteroidota</taxon>
        <taxon>Bacteroidia</taxon>
        <taxon>Bacteroidales</taxon>
        <taxon>Prevotellaceae</taxon>
        <taxon>Prevotella</taxon>
    </lineage>
</organism>
<name>A0A9D2JW75_9BACT</name>
<feature type="chain" id="PRO_5039314552" evidence="1">
    <location>
        <begin position="24"/>
        <end position="266"/>
    </location>
</feature>
<dbReference type="Proteomes" id="UP000824055">
    <property type="component" value="Unassembled WGS sequence"/>
</dbReference>
<accession>A0A9D2JW75</accession>
<dbReference type="CDD" id="cd12871">
    <property type="entry name" value="Bacuni_01323_like"/>
    <property type="match status" value="1"/>
</dbReference>
<evidence type="ECO:0000313" key="4">
    <source>
        <dbReference type="Proteomes" id="UP000824055"/>
    </source>
</evidence>
<dbReference type="PROSITE" id="PS51257">
    <property type="entry name" value="PROKAR_LIPOPROTEIN"/>
    <property type="match status" value="1"/>
</dbReference>
<keyword evidence="1" id="KW-0732">Signal</keyword>
<evidence type="ECO:0000259" key="2">
    <source>
        <dbReference type="Pfam" id="PF15283"/>
    </source>
</evidence>
<sequence length="266" mass="29894">MKVFKILTSGLMAVALCVGFTSCSDDDENVGDTIDTEAVFTNGWPKSAPGIYSITRNAEGLVTEMETSGGDVTFEYHNIKTRAEGEAYVLMTLRHRGETTYEAKLSLGSNGFVKSAEGTEYEEGYTEHDNWGFGYNSDGQLNYMSFRSTNSPDEETRITYSNGDITQVTKTDTEDDGFTCGFGYTSDEVTTPINNIGSVMLYDEMLNVDLDQMEVVYYAGLLGRATRHLPVSLYYDNMTYYFEWGINDSGLPEWVTIDGYREYFEW</sequence>
<dbReference type="EMBL" id="DXBE01000050">
    <property type="protein sequence ID" value="HIZ69591.1"/>
    <property type="molecule type" value="Genomic_DNA"/>
</dbReference>
<feature type="signal peptide" evidence="1">
    <location>
        <begin position="1"/>
        <end position="23"/>
    </location>
</feature>